<dbReference type="Proteomes" id="UP001630127">
    <property type="component" value="Unassembled WGS sequence"/>
</dbReference>
<comment type="caution">
    <text evidence="2">The sequence shown here is derived from an EMBL/GenBank/DDBJ whole genome shotgun (WGS) entry which is preliminary data.</text>
</comment>
<evidence type="ECO:0000313" key="3">
    <source>
        <dbReference type="Proteomes" id="UP001630127"/>
    </source>
</evidence>
<dbReference type="EMBL" id="JBJUIK010000004">
    <property type="protein sequence ID" value="KAL3530309.1"/>
    <property type="molecule type" value="Genomic_DNA"/>
</dbReference>
<reference evidence="2 3" key="1">
    <citation type="submission" date="2024-11" db="EMBL/GenBank/DDBJ databases">
        <title>A near-complete genome assembly of Cinchona calisaya.</title>
        <authorList>
            <person name="Lian D.C."/>
            <person name="Zhao X.W."/>
            <person name="Wei L."/>
        </authorList>
    </citation>
    <scope>NUCLEOTIDE SEQUENCE [LARGE SCALE GENOMIC DNA]</scope>
    <source>
        <tissue evidence="2">Nenye</tissue>
    </source>
</reference>
<feature type="region of interest" description="Disordered" evidence="1">
    <location>
        <begin position="36"/>
        <end position="63"/>
    </location>
</feature>
<evidence type="ECO:0000313" key="2">
    <source>
        <dbReference type="EMBL" id="KAL3530309.1"/>
    </source>
</evidence>
<proteinExistence type="predicted"/>
<feature type="compositionally biased region" description="Basic and acidic residues" evidence="1">
    <location>
        <begin position="44"/>
        <end position="53"/>
    </location>
</feature>
<organism evidence="2 3">
    <name type="scientific">Cinchona calisaya</name>
    <dbReference type="NCBI Taxonomy" id="153742"/>
    <lineage>
        <taxon>Eukaryota</taxon>
        <taxon>Viridiplantae</taxon>
        <taxon>Streptophyta</taxon>
        <taxon>Embryophyta</taxon>
        <taxon>Tracheophyta</taxon>
        <taxon>Spermatophyta</taxon>
        <taxon>Magnoliopsida</taxon>
        <taxon>eudicotyledons</taxon>
        <taxon>Gunneridae</taxon>
        <taxon>Pentapetalae</taxon>
        <taxon>asterids</taxon>
        <taxon>lamiids</taxon>
        <taxon>Gentianales</taxon>
        <taxon>Rubiaceae</taxon>
        <taxon>Cinchonoideae</taxon>
        <taxon>Cinchoneae</taxon>
        <taxon>Cinchona</taxon>
    </lineage>
</organism>
<dbReference type="AlphaFoldDB" id="A0ABD3AEX9"/>
<gene>
    <name evidence="2" type="ORF">ACH5RR_009631</name>
</gene>
<accession>A0ABD3AEX9</accession>
<name>A0ABD3AEX9_9GENT</name>
<keyword evidence="3" id="KW-1185">Reference proteome</keyword>
<evidence type="ECO:0000256" key="1">
    <source>
        <dbReference type="SAM" id="MobiDB-lite"/>
    </source>
</evidence>
<sequence>MSTRVKKNSTGQLNPEKEVAISGGFGSIIWDPQISIEPKVNPQRGEEEAQTDTKKRKASSSLDLDEGTVHEVNIPKFFEFARRDGVQTPIILVESPKDDDDV</sequence>
<protein>
    <submittedName>
        <fullName evidence="2">Uncharacterized protein</fullName>
    </submittedName>
</protein>